<dbReference type="Pfam" id="PF13400">
    <property type="entry name" value="Tad"/>
    <property type="match status" value="1"/>
</dbReference>
<dbReference type="EMBL" id="BJUS01000005">
    <property type="protein sequence ID" value="GEK72289.1"/>
    <property type="molecule type" value="Genomic_DNA"/>
</dbReference>
<name>A0ABQ0U5K1_9GAMM</name>
<evidence type="ECO:0000256" key="1">
    <source>
        <dbReference type="SAM" id="Phobius"/>
    </source>
</evidence>
<sequence length="601" mass="61969">MMTTCRLYVPRRQRGVIGLLGAMVMLLVVLCIALALDTGRLYMEKRNLQRVADLAALSVASRCETLSSCDQAVTYAQDVLEDNGYARELVDGDGITLGRVALVDVAVEGGPTSYRRYDFDDSLPQDAVQVVLEDPVSPPLMAAFVPDDGDASDGHTIILQSTAVARKATYVAFSVGSRLASLDSSESSLLAPLLGGLLGSDVPLSLVGYEGVLDTRITLLELASEIPALGVDLAALTVDEVLNTSVTLSELLELSESVLSDRGLLASDLAVLGEMQSAMSLDVGTADINLGELLDIRSAEGVDDTEALKTGIRLGDLLGSSLMLANQENAIAIDNLDVDLSAVTASVGLTVMEAPQIAIGPVGCADGVAPDCGNDNWKTSASTGQLDLDVDLGVDLLGVLRLDLDLDIGGIEAEAGIEEISLNDGVYGVSVGAISEPLVASVGLDAEVLPAFAGLINVSLESGLTENLEAGLSGYMTGGIHDWPDNDAVVLASGVSGVTTAVTDLLADLELDISLGDKSEECTGLLCSITGALLDPINNLLDGVVDSVTDLQSALGTALGNLITPLINQVVEPLLGAAGLGIGEAEVRVIEVSSSGVELVQ</sequence>
<keyword evidence="1" id="KW-0812">Transmembrane</keyword>
<evidence type="ECO:0000259" key="2">
    <source>
        <dbReference type="Pfam" id="PF13400"/>
    </source>
</evidence>
<evidence type="ECO:0000313" key="4">
    <source>
        <dbReference type="Proteomes" id="UP000321121"/>
    </source>
</evidence>
<dbReference type="InterPro" id="IPR028087">
    <property type="entry name" value="Tad_N"/>
</dbReference>
<comment type="caution">
    <text evidence="3">The sequence shown here is derived from an EMBL/GenBank/DDBJ whole genome shotgun (WGS) entry which is preliminary data.</text>
</comment>
<dbReference type="Proteomes" id="UP000321121">
    <property type="component" value="Unassembled WGS sequence"/>
</dbReference>
<protein>
    <recommendedName>
        <fullName evidence="2">Putative Flp pilus-assembly TadG-like N-terminal domain-containing protein</fullName>
    </recommendedName>
</protein>
<organism evidence="3 4">
    <name type="scientific">Halomonas halophila</name>
    <dbReference type="NCBI Taxonomy" id="29573"/>
    <lineage>
        <taxon>Bacteria</taxon>
        <taxon>Pseudomonadati</taxon>
        <taxon>Pseudomonadota</taxon>
        <taxon>Gammaproteobacteria</taxon>
        <taxon>Oceanospirillales</taxon>
        <taxon>Halomonadaceae</taxon>
        <taxon>Halomonas</taxon>
    </lineage>
</organism>
<evidence type="ECO:0000313" key="3">
    <source>
        <dbReference type="EMBL" id="GEK72289.1"/>
    </source>
</evidence>
<reference evidence="3 4" key="1">
    <citation type="submission" date="2019-07" db="EMBL/GenBank/DDBJ databases">
        <title>Whole genome shotgun sequence of Halomonas halophila NBRC 102604.</title>
        <authorList>
            <person name="Hosoyama A."/>
            <person name="Uohara A."/>
            <person name="Ohji S."/>
            <person name="Ichikawa N."/>
        </authorList>
    </citation>
    <scope>NUCLEOTIDE SEQUENCE [LARGE SCALE GENOMIC DNA]</scope>
    <source>
        <strain evidence="3 4">NBRC 102604</strain>
    </source>
</reference>
<keyword evidence="1" id="KW-0472">Membrane</keyword>
<keyword evidence="1" id="KW-1133">Transmembrane helix</keyword>
<feature type="transmembrane region" description="Helical" evidence="1">
    <location>
        <begin position="16"/>
        <end position="36"/>
    </location>
</feature>
<proteinExistence type="predicted"/>
<gene>
    <name evidence="3" type="ORF">HHA04nite_08330</name>
</gene>
<feature type="domain" description="Putative Flp pilus-assembly TadG-like N-terminal" evidence="2">
    <location>
        <begin position="15"/>
        <end position="61"/>
    </location>
</feature>
<keyword evidence="4" id="KW-1185">Reference proteome</keyword>
<accession>A0ABQ0U5K1</accession>